<comment type="caution">
    <text evidence="2">The sequence shown here is derived from an EMBL/GenBank/DDBJ whole genome shotgun (WGS) entry which is preliminary data.</text>
</comment>
<dbReference type="PANTHER" id="PTHR23011:SF28">
    <property type="entry name" value="CYCLIC NUCLEOTIDE-BINDING DOMAIN CONTAINING PROTEIN"/>
    <property type="match status" value="1"/>
</dbReference>
<keyword evidence="3" id="KW-1185">Reference proteome</keyword>
<name>A0A9E5JQW7_9GAMM</name>
<sequence length="228" mass="26045">MHSKPANEYPRALIEQLISVIPFYKQIHQQDSWQYELLLQYSQVHAYEPGEIVVERGTPGSWLYFLLKGQLVVLANNNSPAVNYITPGEVFGDLAMLLGQSRSATVKADENCREILVFAMDFSVFGALEDVHKVNLATKLNYYRNLMHSLRWKLEVYRSKYADHPLADKHRSIKLYTGAKETKDELRALHQQTCQLGELLVHWNQAFGRLTVSDTLAPNEDLVAAIKV</sequence>
<dbReference type="InterPro" id="IPR018490">
    <property type="entry name" value="cNMP-bd_dom_sf"/>
</dbReference>
<dbReference type="SMART" id="SM00100">
    <property type="entry name" value="cNMP"/>
    <property type="match status" value="1"/>
</dbReference>
<accession>A0A9E5JQW7</accession>
<proteinExistence type="predicted"/>
<evidence type="ECO:0000313" key="2">
    <source>
        <dbReference type="EMBL" id="NHO65043.1"/>
    </source>
</evidence>
<dbReference type="EMBL" id="JAAONZ010000003">
    <property type="protein sequence ID" value="NHO65043.1"/>
    <property type="molecule type" value="Genomic_DNA"/>
</dbReference>
<feature type="domain" description="Cyclic nucleotide-binding" evidence="1">
    <location>
        <begin position="47"/>
        <end position="125"/>
    </location>
</feature>
<dbReference type="PANTHER" id="PTHR23011">
    <property type="entry name" value="CYCLIC NUCLEOTIDE-BINDING DOMAIN CONTAINING PROTEIN"/>
    <property type="match status" value="1"/>
</dbReference>
<reference evidence="2" key="1">
    <citation type="submission" date="2020-03" db="EMBL/GenBank/DDBJ databases">
        <authorList>
            <person name="Guo F."/>
        </authorList>
    </citation>
    <scope>NUCLEOTIDE SEQUENCE</scope>
    <source>
        <strain evidence="2">JCM 30134</strain>
    </source>
</reference>
<dbReference type="RefSeq" id="WP_167183058.1">
    <property type="nucleotide sequence ID" value="NZ_JAAONZ010000003.1"/>
</dbReference>
<dbReference type="InterPro" id="IPR014710">
    <property type="entry name" value="RmlC-like_jellyroll"/>
</dbReference>
<dbReference type="Proteomes" id="UP000787472">
    <property type="component" value="Unassembled WGS sequence"/>
</dbReference>
<dbReference type="CDD" id="cd00038">
    <property type="entry name" value="CAP_ED"/>
    <property type="match status" value="1"/>
</dbReference>
<dbReference type="AlphaFoldDB" id="A0A9E5JQW7"/>
<gene>
    <name evidence="2" type="ORF">G8770_05750</name>
</gene>
<dbReference type="PROSITE" id="PS50042">
    <property type="entry name" value="CNMP_BINDING_3"/>
    <property type="match status" value="1"/>
</dbReference>
<dbReference type="PROSITE" id="PS00888">
    <property type="entry name" value="CNMP_BINDING_1"/>
    <property type="match status" value="1"/>
</dbReference>
<evidence type="ECO:0000259" key="1">
    <source>
        <dbReference type="PROSITE" id="PS50042"/>
    </source>
</evidence>
<dbReference type="InterPro" id="IPR000595">
    <property type="entry name" value="cNMP-bd_dom"/>
</dbReference>
<organism evidence="2 3">
    <name type="scientific">Pseudomaricurvus hydrocarbonicus</name>
    <dbReference type="NCBI Taxonomy" id="1470433"/>
    <lineage>
        <taxon>Bacteria</taxon>
        <taxon>Pseudomonadati</taxon>
        <taxon>Pseudomonadota</taxon>
        <taxon>Gammaproteobacteria</taxon>
        <taxon>Cellvibrionales</taxon>
        <taxon>Cellvibrionaceae</taxon>
        <taxon>Pseudomaricurvus</taxon>
    </lineage>
</organism>
<dbReference type="InterPro" id="IPR018488">
    <property type="entry name" value="cNMP-bd_CS"/>
</dbReference>
<evidence type="ECO:0000313" key="3">
    <source>
        <dbReference type="Proteomes" id="UP000787472"/>
    </source>
</evidence>
<dbReference type="SUPFAM" id="SSF51206">
    <property type="entry name" value="cAMP-binding domain-like"/>
    <property type="match status" value="1"/>
</dbReference>
<protein>
    <submittedName>
        <fullName evidence="2">Cyclic nucleotide-binding domain-containing protein</fullName>
    </submittedName>
</protein>
<dbReference type="Gene3D" id="2.60.120.10">
    <property type="entry name" value="Jelly Rolls"/>
    <property type="match status" value="1"/>
</dbReference>
<dbReference type="Pfam" id="PF00027">
    <property type="entry name" value="cNMP_binding"/>
    <property type="match status" value="1"/>
</dbReference>